<dbReference type="GO" id="GO:0008168">
    <property type="term" value="F:methyltransferase activity"/>
    <property type="evidence" value="ECO:0007669"/>
    <property type="project" value="UniProtKB-KW"/>
</dbReference>
<dbReference type="InterPro" id="IPR029063">
    <property type="entry name" value="SAM-dependent_MTases_sf"/>
</dbReference>
<dbReference type="InterPro" id="IPR007848">
    <property type="entry name" value="Small_mtfrase_dom"/>
</dbReference>
<keyword evidence="5" id="KW-1185">Reference proteome</keyword>
<gene>
    <name evidence="4" type="ORF">GGQ96_001129</name>
</gene>
<dbReference type="Gene3D" id="3.40.50.150">
    <property type="entry name" value="Vaccinia Virus protein VP39"/>
    <property type="match status" value="1"/>
</dbReference>
<evidence type="ECO:0000313" key="4">
    <source>
        <dbReference type="EMBL" id="MBB4617009.1"/>
    </source>
</evidence>
<dbReference type="EMBL" id="JACHNY010000002">
    <property type="protein sequence ID" value="MBB4617009.1"/>
    <property type="molecule type" value="Genomic_DNA"/>
</dbReference>
<reference evidence="4 5" key="1">
    <citation type="submission" date="2020-08" db="EMBL/GenBank/DDBJ databases">
        <title>Genomic Encyclopedia of Type Strains, Phase IV (KMG-IV): sequencing the most valuable type-strain genomes for metagenomic binning, comparative biology and taxonomic classification.</title>
        <authorList>
            <person name="Goeker M."/>
        </authorList>
    </citation>
    <scope>NUCLEOTIDE SEQUENCE [LARGE SCALE GENOMIC DNA]</scope>
    <source>
        <strain evidence="4 5">DSM 15867</strain>
    </source>
</reference>
<name>A0A7W7AIT6_9SPHN</name>
<feature type="domain" description="Methyltransferase small" evidence="3">
    <location>
        <begin position="146"/>
        <end position="229"/>
    </location>
</feature>
<dbReference type="Pfam" id="PF05175">
    <property type="entry name" value="MTS"/>
    <property type="match status" value="1"/>
</dbReference>
<dbReference type="SUPFAM" id="SSF53335">
    <property type="entry name" value="S-adenosyl-L-methionine-dependent methyltransferases"/>
    <property type="match status" value="1"/>
</dbReference>
<sequence>MSEIMFAEPVRRAMQAAPWYDQARRAALSELLARLAAEGYDFVAPTPATQRRVLARPGWSEGRTLRDLLGWSLPVASGLLAPDMEAALVAAGAVSVAADGTLRPQLRASRVEDVLFWHSAYPTTAEDSVFLGPDSHRFAGWILARMDSGARTILDYGAGAGVGGIIAARRARSAHLTIADLNPKALFLASINAERAGVAHDVARVERPSDLAGPFDLIVTHPPFMIDAQARAYRDGGDLYGARLSLDWMVQGVDLLAPGGRLILHTGVSIVDGRDVLRAALEPALPAQGVALTYRELDTDIFGEDLSEPGYRAVERIAAIGTVLERTG</sequence>
<keyword evidence="2" id="KW-0949">S-adenosyl-L-methionine</keyword>
<protein>
    <submittedName>
        <fullName evidence="4">Methylase of polypeptide subunit release factors</fullName>
    </submittedName>
</protein>
<comment type="caution">
    <text evidence="4">The sequence shown here is derived from an EMBL/GenBank/DDBJ whole genome shotgun (WGS) entry which is preliminary data.</text>
</comment>
<organism evidence="4 5">
    <name type="scientific">Sphingomonas abaci</name>
    <dbReference type="NCBI Taxonomy" id="237611"/>
    <lineage>
        <taxon>Bacteria</taxon>
        <taxon>Pseudomonadati</taxon>
        <taxon>Pseudomonadota</taxon>
        <taxon>Alphaproteobacteria</taxon>
        <taxon>Sphingomonadales</taxon>
        <taxon>Sphingomonadaceae</taxon>
        <taxon>Sphingomonas</taxon>
    </lineage>
</organism>
<evidence type="ECO:0000259" key="3">
    <source>
        <dbReference type="Pfam" id="PF05175"/>
    </source>
</evidence>
<evidence type="ECO:0000256" key="1">
    <source>
        <dbReference type="ARBA" id="ARBA00022603"/>
    </source>
</evidence>
<dbReference type="RefSeq" id="WP_184112489.1">
    <property type="nucleotide sequence ID" value="NZ_JACHNY010000002.1"/>
</dbReference>
<evidence type="ECO:0000313" key="5">
    <source>
        <dbReference type="Proteomes" id="UP000574769"/>
    </source>
</evidence>
<dbReference type="AlphaFoldDB" id="A0A7W7AIT6"/>
<keyword evidence="1 4" id="KW-0808">Transferase</keyword>
<evidence type="ECO:0000256" key="2">
    <source>
        <dbReference type="ARBA" id="ARBA00022691"/>
    </source>
</evidence>
<dbReference type="Proteomes" id="UP000574769">
    <property type="component" value="Unassembled WGS sequence"/>
</dbReference>
<dbReference type="GO" id="GO:0032259">
    <property type="term" value="P:methylation"/>
    <property type="evidence" value="ECO:0007669"/>
    <property type="project" value="UniProtKB-KW"/>
</dbReference>
<keyword evidence="1 4" id="KW-0489">Methyltransferase</keyword>
<proteinExistence type="predicted"/>
<accession>A0A7W7AIT6</accession>